<reference evidence="6 7" key="1">
    <citation type="submission" date="2020-08" db="EMBL/GenBank/DDBJ databases">
        <title>Genomic Encyclopedia of Type Strains, Phase IV (KMG-IV): sequencing the most valuable type-strain genomes for metagenomic binning, comparative biology and taxonomic classification.</title>
        <authorList>
            <person name="Goeker M."/>
        </authorList>
    </citation>
    <scope>NUCLEOTIDE SEQUENCE [LARGE SCALE GENOMIC DNA]</scope>
    <source>
        <strain evidence="6 7">DSM 29781</strain>
    </source>
</reference>
<dbReference type="Proteomes" id="UP000532440">
    <property type="component" value="Unassembled WGS sequence"/>
</dbReference>
<proteinExistence type="inferred from homology"/>
<dbReference type="GO" id="GO:0008234">
    <property type="term" value="F:cysteine-type peptidase activity"/>
    <property type="evidence" value="ECO:0007669"/>
    <property type="project" value="UniProtKB-KW"/>
</dbReference>
<keyword evidence="4" id="KW-0788">Thiol protease</keyword>
<evidence type="ECO:0000313" key="7">
    <source>
        <dbReference type="Proteomes" id="UP000532440"/>
    </source>
</evidence>
<accession>A0A7W8HKL8</accession>
<dbReference type="InterPro" id="IPR051202">
    <property type="entry name" value="Peptidase_C40"/>
</dbReference>
<protein>
    <submittedName>
        <fullName evidence="6">Cell wall-associated NlpC family hydrolase</fullName>
    </submittedName>
</protein>
<feature type="domain" description="NlpC/P60" evidence="5">
    <location>
        <begin position="62"/>
        <end position="184"/>
    </location>
</feature>
<comment type="caution">
    <text evidence="6">The sequence shown here is derived from an EMBL/GenBank/DDBJ whole genome shotgun (WGS) entry which is preliminary data.</text>
</comment>
<dbReference type="PANTHER" id="PTHR47053">
    <property type="entry name" value="MUREIN DD-ENDOPEPTIDASE MEPH-RELATED"/>
    <property type="match status" value="1"/>
</dbReference>
<comment type="similarity">
    <text evidence="1">Belongs to the peptidase C40 family.</text>
</comment>
<evidence type="ECO:0000256" key="2">
    <source>
        <dbReference type="ARBA" id="ARBA00022670"/>
    </source>
</evidence>
<evidence type="ECO:0000256" key="3">
    <source>
        <dbReference type="ARBA" id="ARBA00022801"/>
    </source>
</evidence>
<evidence type="ECO:0000256" key="4">
    <source>
        <dbReference type="ARBA" id="ARBA00022807"/>
    </source>
</evidence>
<keyword evidence="7" id="KW-1185">Reference proteome</keyword>
<keyword evidence="3 6" id="KW-0378">Hydrolase</keyword>
<keyword evidence="2" id="KW-0645">Protease</keyword>
<sequence>MQDTNPINHSSDCQPAQGRRVALLGACAAALLSACSSLPSTGGDRAAGPPDSPTDWPGALTEDFAREVVFLALSLVDTPYRWGGNTPTTGFDCSGLIVHVFRGAAGVALPRTVAQLASVGRPVPRTQVRTADLVFFNATGRFSHAGIYVGGDRFVHAPSTGGRVRLDGIDARYWAPRLAAIRRV</sequence>
<dbReference type="RefSeq" id="WP_183970477.1">
    <property type="nucleotide sequence ID" value="NZ_BAABEW010000020.1"/>
</dbReference>
<dbReference type="PANTHER" id="PTHR47053:SF1">
    <property type="entry name" value="MUREIN DD-ENDOPEPTIDASE MEPH-RELATED"/>
    <property type="match status" value="1"/>
</dbReference>
<evidence type="ECO:0000256" key="1">
    <source>
        <dbReference type="ARBA" id="ARBA00007074"/>
    </source>
</evidence>
<evidence type="ECO:0000259" key="5">
    <source>
        <dbReference type="PROSITE" id="PS51935"/>
    </source>
</evidence>
<organism evidence="6 7">
    <name type="scientific">Quisquiliibacterium transsilvanicum</name>
    <dbReference type="NCBI Taxonomy" id="1549638"/>
    <lineage>
        <taxon>Bacteria</taxon>
        <taxon>Pseudomonadati</taxon>
        <taxon>Pseudomonadota</taxon>
        <taxon>Betaproteobacteria</taxon>
        <taxon>Burkholderiales</taxon>
        <taxon>Burkholderiaceae</taxon>
        <taxon>Quisquiliibacterium</taxon>
    </lineage>
</organism>
<dbReference type="PROSITE" id="PS51935">
    <property type="entry name" value="NLPC_P60"/>
    <property type="match status" value="1"/>
</dbReference>
<dbReference type="SUPFAM" id="SSF54001">
    <property type="entry name" value="Cysteine proteinases"/>
    <property type="match status" value="1"/>
</dbReference>
<dbReference type="GO" id="GO:0006508">
    <property type="term" value="P:proteolysis"/>
    <property type="evidence" value="ECO:0007669"/>
    <property type="project" value="UniProtKB-KW"/>
</dbReference>
<dbReference type="InterPro" id="IPR000064">
    <property type="entry name" value="NLP_P60_dom"/>
</dbReference>
<name>A0A7W8HKL8_9BURK</name>
<dbReference type="AlphaFoldDB" id="A0A7W8HKL8"/>
<gene>
    <name evidence="6" type="ORF">HNQ70_003637</name>
</gene>
<dbReference type="InterPro" id="IPR038765">
    <property type="entry name" value="Papain-like_cys_pep_sf"/>
</dbReference>
<dbReference type="Gene3D" id="3.90.1720.10">
    <property type="entry name" value="endopeptidase domain like (from Nostoc punctiforme)"/>
    <property type="match status" value="1"/>
</dbReference>
<dbReference type="EMBL" id="JACHGB010000007">
    <property type="protein sequence ID" value="MBB5273607.1"/>
    <property type="molecule type" value="Genomic_DNA"/>
</dbReference>
<evidence type="ECO:0000313" key="6">
    <source>
        <dbReference type="EMBL" id="MBB5273607.1"/>
    </source>
</evidence>
<dbReference type="Pfam" id="PF00877">
    <property type="entry name" value="NLPC_P60"/>
    <property type="match status" value="1"/>
</dbReference>